<protein>
    <submittedName>
        <fullName evidence="7">Type 1 fimbrial protein</fullName>
    </submittedName>
</protein>
<comment type="caution">
    <text evidence="7">The sequence shown here is derived from an EMBL/GenBank/DDBJ whole genome shotgun (WGS) entry which is preliminary data.</text>
</comment>
<dbReference type="InterPro" id="IPR036937">
    <property type="entry name" value="Adhesion_dom_fimbrial_sf"/>
</dbReference>
<dbReference type="InterPro" id="IPR000259">
    <property type="entry name" value="Adhesion_dom_fimbrial"/>
</dbReference>
<dbReference type="GO" id="GO:0043709">
    <property type="term" value="P:cell adhesion involved in single-species biofilm formation"/>
    <property type="evidence" value="ECO:0007669"/>
    <property type="project" value="TreeGrafter"/>
</dbReference>
<comment type="subcellular location">
    <subcellularLocation>
        <location evidence="1">Fimbrium</location>
    </subcellularLocation>
</comment>
<dbReference type="Pfam" id="PF00419">
    <property type="entry name" value="Fimbrial"/>
    <property type="match status" value="1"/>
</dbReference>
<dbReference type="GO" id="GO:0009289">
    <property type="term" value="C:pilus"/>
    <property type="evidence" value="ECO:0007669"/>
    <property type="project" value="UniProtKB-SubCell"/>
</dbReference>
<evidence type="ECO:0000256" key="3">
    <source>
        <dbReference type="ARBA" id="ARBA00022729"/>
    </source>
</evidence>
<evidence type="ECO:0000256" key="1">
    <source>
        <dbReference type="ARBA" id="ARBA00004561"/>
    </source>
</evidence>
<dbReference type="Proteomes" id="UP000288983">
    <property type="component" value="Unassembled WGS sequence"/>
</dbReference>
<evidence type="ECO:0000256" key="2">
    <source>
        <dbReference type="ARBA" id="ARBA00006671"/>
    </source>
</evidence>
<evidence type="ECO:0000313" key="7">
    <source>
        <dbReference type="EMBL" id="RWU17873.1"/>
    </source>
</evidence>
<reference evidence="7 8" key="1">
    <citation type="submission" date="2018-06" db="EMBL/GenBank/DDBJ databases">
        <title>Bacteria isolated from soil of Wuhan.</title>
        <authorList>
            <person name="Wei X."/>
            <person name="Chunhua H."/>
        </authorList>
    </citation>
    <scope>NUCLEOTIDE SEQUENCE [LARGE SCALE GENOMIC DNA]</scope>
    <source>
        <strain evidence="8">xwS2</strain>
    </source>
</reference>
<dbReference type="PANTHER" id="PTHR33420">
    <property type="entry name" value="FIMBRIAL SUBUNIT ELFA-RELATED"/>
    <property type="match status" value="1"/>
</dbReference>
<name>A0A443ZGJ5_9PSED</name>
<evidence type="ECO:0000259" key="6">
    <source>
        <dbReference type="Pfam" id="PF00419"/>
    </source>
</evidence>
<feature type="domain" description="Fimbrial-type adhesion" evidence="6">
    <location>
        <begin position="27"/>
        <end position="177"/>
    </location>
</feature>
<comment type="similarity">
    <text evidence="2">Belongs to the fimbrial protein family.</text>
</comment>
<keyword evidence="3 5" id="KW-0732">Signal</keyword>
<dbReference type="OrthoDB" id="7031916at2"/>
<dbReference type="InterPro" id="IPR008966">
    <property type="entry name" value="Adhesion_dom_sf"/>
</dbReference>
<evidence type="ECO:0000256" key="5">
    <source>
        <dbReference type="SAM" id="SignalP"/>
    </source>
</evidence>
<dbReference type="SUPFAM" id="SSF49401">
    <property type="entry name" value="Bacterial adhesins"/>
    <property type="match status" value="1"/>
</dbReference>
<accession>A0A443ZGJ5</accession>
<dbReference type="RefSeq" id="WP_128325993.1">
    <property type="nucleotide sequence ID" value="NZ_QJRG01000049.1"/>
</dbReference>
<dbReference type="AlphaFoldDB" id="A0A443ZGJ5"/>
<dbReference type="PANTHER" id="PTHR33420:SF12">
    <property type="entry name" value="FIMBRIN-LIKE PROTEIN FIMI-RELATED"/>
    <property type="match status" value="1"/>
</dbReference>
<evidence type="ECO:0000313" key="8">
    <source>
        <dbReference type="Proteomes" id="UP000288983"/>
    </source>
</evidence>
<organism evidence="7 8">
    <name type="scientific">Pseudomonas alkylphenolica</name>
    <dbReference type="NCBI Taxonomy" id="237609"/>
    <lineage>
        <taxon>Bacteria</taxon>
        <taxon>Pseudomonadati</taxon>
        <taxon>Pseudomonadota</taxon>
        <taxon>Gammaproteobacteria</taxon>
        <taxon>Pseudomonadales</taxon>
        <taxon>Pseudomonadaceae</taxon>
        <taxon>Pseudomonas</taxon>
    </lineage>
</organism>
<feature type="signal peptide" evidence="5">
    <location>
        <begin position="1"/>
        <end position="19"/>
    </location>
</feature>
<keyword evidence="4" id="KW-0281">Fimbrium</keyword>
<proteinExistence type="inferred from homology"/>
<gene>
    <name evidence="7" type="ORF">DM813_24640</name>
</gene>
<evidence type="ECO:0000256" key="4">
    <source>
        <dbReference type="ARBA" id="ARBA00023263"/>
    </source>
</evidence>
<dbReference type="Gene3D" id="2.60.40.1090">
    <property type="entry name" value="Fimbrial-type adhesion domain"/>
    <property type="match status" value="1"/>
</dbReference>
<feature type="chain" id="PRO_5019211868" evidence="5">
    <location>
        <begin position="20"/>
        <end position="180"/>
    </location>
</feature>
<sequence>MKKTLLMLALGMASSSVFAASSIGDVNFRGTISGGGTCPIEVIERPGGPEVGSISLGSYTAGYFKSIGTKTPAVNFMLRITPGDNCEIQDGDTASVTYSSLDGVVGNDLYSFRKNGAGGLGLAITDRNHTKVVPEEESIEYELHTDRPTEMRFYASYESYSETVTEGVAEAQISFVVHLL</sequence>
<dbReference type="EMBL" id="QJRG01000049">
    <property type="protein sequence ID" value="RWU17873.1"/>
    <property type="molecule type" value="Genomic_DNA"/>
</dbReference>
<dbReference type="InterPro" id="IPR050263">
    <property type="entry name" value="Bact_Fimbrial_Adh_Pro"/>
</dbReference>